<organism evidence="3 4">
    <name type="scientific">Gulbenkiania indica</name>
    <dbReference type="NCBI Taxonomy" id="375574"/>
    <lineage>
        <taxon>Bacteria</taxon>
        <taxon>Pseudomonadati</taxon>
        <taxon>Pseudomonadota</taxon>
        <taxon>Betaproteobacteria</taxon>
        <taxon>Neisseriales</taxon>
        <taxon>Chromobacteriaceae</taxon>
        <taxon>Gulbenkiania</taxon>
    </lineage>
</organism>
<dbReference type="Pfam" id="PF01471">
    <property type="entry name" value="PG_binding_1"/>
    <property type="match status" value="1"/>
</dbReference>
<keyword evidence="4" id="KW-1185">Reference proteome</keyword>
<dbReference type="GO" id="GO:0016787">
    <property type="term" value="F:hydrolase activity"/>
    <property type="evidence" value="ECO:0007669"/>
    <property type="project" value="UniProtKB-KW"/>
</dbReference>
<dbReference type="Pfam" id="PF11860">
    <property type="entry name" value="Muramidase"/>
    <property type="match status" value="1"/>
</dbReference>
<dbReference type="InterPro" id="IPR036365">
    <property type="entry name" value="PGBD-like_sf"/>
</dbReference>
<dbReference type="STRING" id="375574.GCA_001418035_00740"/>
<dbReference type="Proteomes" id="UP000243535">
    <property type="component" value="Unassembled WGS sequence"/>
</dbReference>
<evidence type="ECO:0000259" key="1">
    <source>
        <dbReference type="Pfam" id="PF01471"/>
    </source>
</evidence>
<evidence type="ECO:0000313" key="4">
    <source>
        <dbReference type="Proteomes" id="UP000243535"/>
    </source>
</evidence>
<feature type="domain" description="N-acetylmuramidase" evidence="2">
    <location>
        <begin position="90"/>
        <end position="262"/>
    </location>
</feature>
<dbReference type="EMBL" id="CYHA01000002">
    <property type="protein sequence ID" value="CUA82093.1"/>
    <property type="molecule type" value="Genomic_DNA"/>
</dbReference>
<dbReference type="AlphaFoldDB" id="A0A0K6GU29"/>
<protein>
    <submittedName>
        <fullName evidence="3">Peptidoglycan-binding (PGRP) domain of peptidoglycan hydrolases</fullName>
    </submittedName>
</protein>
<keyword evidence="3" id="KW-0378">Hydrolase</keyword>
<dbReference type="OrthoDB" id="1523598at2"/>
<accession>A0A0K6GU29</accession>
<feature type="domain" description="Peptidoglycan binding-like" evidence="1">
    <location>
        <begin position="12"/>
        <end position="66"/>
    </location>
</feature>
<dbReference type="InterPro" id="IPR002477">
    <property type="entry name" value="Peptidoglycan-bd-like"/>
</dbReference>
<proteinExistence type="predicted"/>
<evidence type="ECO:0000259" key="2">
    <source>
        <dbReference type="Pfam" id="PF11860"/>
    </source>
</evidence>
<evidence type="ECO:0000313" key="3">
    <source>
        <dbReference type="EMBL" id="CUA82093.1"/>
    </source>
</evidence>
<gene>
    <name evidence="3" type="ORF">Ga0061063_0948</name>
</gene>
<sequence length="267" mass="29237">MAVTIIKKGDHGSAVQDLQRRLNMHGGRLTVDGWFGDATEAAVATIQRRAGLVVDGVAGPKTMEALRGEDSSHRLKEADLQAAADRLGVELACVKAVNEVESRGSGFLDDGRPVILLERHIAYRQAKAADLPVDTMALRYPNLVNPTRGGYAGGAAEWSRFDNLRSVTSQQIAVEACSWGAFQVMGYHWARLGYPSAQAFRDEMSHSEDRQLDAFIRFIEADPAMLKALKAKKWAEFARLYNGPAYKENLYDAKLAAAFAKAERLAA</sequence>
<dbReference type="InterPro" id="IPR024408">
    <property type="entry name" value="Muramidase"/>
</dbReference>
<dbReference type="InterPro" id="IPR036366">
    <property type="entry name" value="PGBDSf"/>
</dbReference>
<reference evidence="4" key="1">
    <citation type="submission" date="2015-08" db="EMBL/GenBank/DDBJ databases">
        <authorList>
            <person name="Varghese N."/>
        </authorList>
    </citation>
    <scope>NUCLEOTIDE SEQUENCE [LARGE SCALE GENOMIC DNA]</scope>
    <source>
        <strain evidence="4">DSM 17901</strain>
    </source>
</reference>
<dbReference type="RefSeq" id="WP_055433465.1">
    <property type="nucleotide sequence ID" value="NZ_CYHA01000002.1"/>
</dbReference>
<dbReference type="SUPFAM" id="SSF47090">
    <property type="entry name" value="PGBD-like"/>
    <property type="match status" value="1"/>
</dbReference>
<dbReference type="Gene3D" id="1.10.101.10">
    <property type="entry name" value="PGBD-like superfamily/PGBD"/>
    <property type="match status" value="1"/>
</dbReference>
<name>A0A0K6GU29_9NEIS</name>